<dbReference type="RefSeq" id="WP_101073231.1">
    <property type="nucleotide sequence ID" value="NZ_PISP01000002.1"/>
</dbReference>
<comment type="caution">
    <text evidence="1">The sequence shown here is derived from an EMBL/GenBank/DDBJ whole genome shotgun (WGS) entry which is preliminary data.</text>
</comment>
<evidence type="ECO:0000313" key="2">
    <source>
        <dbReference type="Proteomes" id="UP000233398"/>
    </source>
</evidence>
<evidence type="ECO:0000313" key="1">
    <source>
        <dbReference type="EMBL" id="PKD43691.1"/>
    </source>
</evidence>
<reference evidence="1 2" key="1">
    <citation type="submission" date="2017-11" db="EMBL/GenBank/DDBJ databases">
        <title>Rhodohalobacter 15182 sp. nov., isolated from a salt lake.</title>
        <authorList>
            <person name="Han S."/>
        </authorList>
    </citation>
    <scope>NUCLEOTIDE SEQUENCE [LARGE SCALE GENOMIC DNA]</scope>
    <source>
        <strain evidence="1 2">15182</strain>
    </source>
</reference>
<dbReference type="EMBL" id="PISP01000002">
    <property type="protein sequence ID" value="PKD43691.1"/>
    <property type="molecule type" value="Genomic_DNA"/>
</dbReference>
<sequence>METQQKLFTKGDKPLPIDEFEAYQLLLAEKLYRHYKAHYTSDYRKVPNEFSIDYMKYKGRLLDVRSTALKKLDGFVSKEFREDNSRGKIFSKNTKKALLKRFKIERDQHLENLLNHLGGIKYGSKYHYFTRVNNSHIENVPIRALLSDLEKDGEIKVRAHSKTKLKELDINLNKYAKSEAKIWAVKYVKDRIDTTGEFNAKWLVESVEEMFSLMFVEGKYSEADPEKVLKNLKKYVKEAIKKYEVIDNIDFILDTKSFYDSVNTSFKNKLTRISPN</sequence>
<accession>A0A2N0VHM4</accession>
<name>A0A2N0VHM4_9BACT</name>
<dbReference type="Proteomes" id="UP000233398">
    <property type="component" value="Unassembled WGS sequence"/>
</dbReference>
<proteinExistence type="predicted"/>
<dbReference type="AlphaFoldDB" id="A0A2N0VHM4"/>
<gene>
    <name evidence="1" type="ORF">CWD77_09020</name>
</gene>
<organism evidence="1 2">
    <name type="scientific">Rhodohalobacter barkolensis</name>
    <dbReference type="NCBI Taxonomy" id="2053187"/>
    <lineage>
        <taxon>Bacteria</taxon>
        <taxon>Pseudomonadati</taxon>
        <taxon>Balneolota</taxon>
        <taxon>Balneolia</taxon>
        <taxon>Balneolales</taxon>
        <taxon>Balneolaceae</taxon>
        <taxon>Rhodohalobacter</taxon>
    </lineage>
</organism>
<keyword evidence="2" id="KW-1185">Reference proteome</keyword>
<protein>
    <submittedName>
        <fullName evidence="1">Uncharacterized protein</fullName>
    </submittedName>
</protein>